<sequence>MNNFTNDDIIIIVKEIINSLKEEELTGYFTDDEYHFPKYISDKIDLLSKDEYIKFITSCEKIANNLYGKYNNELNYLNMLHEEILEEIKIYF</sequence>
<proteinExistence type="predicted"/>
<dbReference type="Proteomes" id="UP000783390">
    <property type="component" value="Unassembled WGS sequence"/>
</dbReference>
<name>A0ABS4EWU0_9CLOT</name>
<dbReference type="RefSeq" id="WP_209795196.1">
    <property type="nucleotide sequence ID" value="NZ_JAGGJZ010000001.1"/>
</dbReference>
<organism evidence="1 2">
    <name type="scientific">Clostridium moniliforme</name>
    <dbReference type="NCBI Taxonomy" id="39489"/>
    <lineage>
        <taxon>Bacteria</taxon>
        <taxon>Bacillati</taxon>
        <taxon>Bacillota</taxon>
        <taxon>Clostridia</taxon>
        <taxon>Eubacteriales</taxon>
        <taxon>Clostridiaceae</taxon>
        <taxon>Clostridium</taxon>
    </lineage>
</organism>
<keyword evidence="2" id="KW-1185">Reference proteome</keyword>
<dbReference type="EMBL" id="JAGGJZ010000001">
    <property type="protein sequence ID" value="MBP1888454.1"/>
    <property type="molecule type" value="Genomic_DNA"/>
</dbReference>
<comment type="caution">
    <text evidence="1">The sequence shown here is derived from an EMBL/GenBank/DDBJ whole genome shotgun (WGS) entry which is preliminary data.</text>
</comment>
<reference evidence="1 2" key="1">
    <citation type="submission" date="2021-03" db="EMBL/GenBank/DDBJ databases">
        <title>Genomic Encyclopedia of Type Strains, Phase IV (KMG-IV): sequencing the most valuable type-strain genomes for metagenomic binning, comparative biology and taxonomic classification.</title>
        <authorList>
            <person name="Goeker M."/>
        </authorList>
    </citation>
    <scope>NUCLEOTIDE SEQUENCE [LARGE SCALE GENOMIC DNA]</scope>
    <source>
        <strain evidence="1 2">DSM 3984</strain>
    </source>
</reference>
<accession>A0ABS4EWU0</accession>
<gene>
    <name evidence="1" type="ORF">J2Z53_000033</name>
</gene>
<evidence type="ECO:0000313" key="1">
    <source>
        <dbReference type="EMBL" id="MBP1888454.1"/>
    </source>
</evidence>
<evidence type="ECO:0000313" key="2">
    <source>
        <dbReference type="Proteomes" id="UP000783390"/>
    </source>
</evidence>
<protein>
    <submittedName>
        <fullName evidence="1">Uncharacterized protein</fullName>
    </submittedName>
</protein>